<dbReference type="eggNOG" id="COG0643">
    <property type="taxonomic scope" value="Bacteria"/>
</dbReference>
<dbReference type="HOGENOM" id="CLU_000650_3_6_7"/>
<evidence type="ECO:0000256" key="5">
    <source>
        <dbReference type="ARBA" id="ARBA00022553"/>
    </source>
</evidence>
<dbReference type="InterPro" id="IPR005467">
    <property type="entry name" value="His_kinase_dom"/>
</dbReference>
<dbReference type="InterPro" id="IPR036890">
    <property type="entry name" value="HATPase_C_sf"/>
</dbReference>
<dbReference type="SUPFAM" id="SSF160246">
    <property type="entry name" value="EspE N-terminal domain-like"/>
    <property type="match status" value="1"/>
</dbReference>
<evidence type="ECO:0000256" key="9">
    <source>
        <dbReference type="ARBA" id="ARBA00022840"/>
    </source>
</evidence>
<dbReference type="EC" id="2.7.13.3" evidence="2"/>
<sequence length="703" mass="76675">MSRDDLNRLAFKEEAHDLLSELESALLELEATPDDRETIDRVFRAMHTIKGSGAMFGFDDIARFTHEVETVFDLVRNGQLAVSKELLDLTLVARDRIMAMLSGSESGIDQDPAASQRIVKSLKSLLGQAGVFASLPEPKPESSIQPSTAVNEDAEIFRIHFKPPRNVFLSGTDPLALLEELAALGTCKVTAHLDDVPVLSAYEPDACYAWWNVIIVTKAGRQALQDVFIFVEDDSEISIDKVEPGLNVEVNGEHKKLGEILVDRGDITEEDLLKALGSQKRIGAILTESGVVSPAQVASALAEQAALKDGRGARKPQESVSSIRVAAEKLDKLVDLVGELVIVQAQVNQYVVQRKDPYLAALSEQLGRLSDELRDSTLGIRMLPIGTTFSKFKRLVRDLSDALGKEIELETEGAETELDKTVIERFGDPLVHLLRNSIDHGIELPAERLAQGKPRHGTIKLTAEHSGGDVLIRIFDDGKGLDAKTIFTKAVEKGLVSPDAELSEKEIFNFIFAPGFSTAKAVTNVSGRGVGMDVVKQAIDSLRGSIDIASSKGLGTTITIKLPLTLAIIDGLQVQVENEFYVIPLSLVEECVELIGTKGNGRREQRIIHLRGEVVPYIRMREWFDISGTAPEIEQVVITSQGDNRVGIVVDHVIGEHQTVIKSLGRVYREVEGISGATIKGDGSMALILDIPRLVRSVLESCT</sequence>
<dbReference type="InterPro" id="IPR051315">
    <property type="entry name" value="Bact_Chemotaxis_CheA"/>
</dbReference>
<evidence type="ECO:0000256" key="7">
    <source>
        <dbReference type="ARBA" id="ARBA00022741"/>
    </source>
</evidence>
<evidence type="ECO:0000256" key="6">
    <source>
        <dbReference type="ARBA" id="ARBA00022679"/>
    </source>
</evidence>
<dbReference type="InterPro" id="IPR036641">
    <property type="entry name" value="HPT_dom_sf"/>
</dbReference>
<dbReference type="Gene3D" id="1.10.287.560">
    <property type="entry name" value="Histidine kinase CheA-like, homodimeric domain"/>
    <property type="match status" value="1"/>
</dbReference>
<keyword evidence="9" id="KW-0067">ATP-binding</keyword>
<comment type="function">
    <text evidence="11">Involved in the transmission of sensory signals from the chemoreceptors to the flagellar motors. CheA is autophosphorylated; it can transfer its phosphate group to either CheB or CheY.</text>
</comment>
<evidence type="ECO:0000256" key="3">
    <source>
        <dbReference type="ARBA" id="ARBA00021495"/>
    </source>
</evidence>
<dbReference type="SMART" id="SM00387">
    <property type="entry name" value="HATPase_c"/>
    <property type="match status" value="1"/>
</dbReference>
<evidence type="ECO:0000256" key="11">
    <source>
        <dbReference type="ARBA" id="ARBA00035100"/>
    </source>
</evidence>
<evidence type="ECO:0000259" key="13">
    <source>
        <dbReference type="PROSITE" id="PS50109"/>
    </source>
</evidence>
<keyword evidence="7" id="KW-0547">Nucleotide-binding</keyword>
<evidence type="ECO:0000256" key="4">
    <source>
        <dbReference type="ARBA" id="ARBA00022500"/>
    </source>
</evidence>
<reference evidence="16 17" key="1">
    <citation type="journal article" date="2011" name="J. Bacteriol.">
        <title>Genome sequence of the mercury-methylating and pleomorphic Desulfovibrio africanus Strain Walvis Bay.</title>
        <authorList>
            <person name="Brown S.D."/>
            <person name="Wall J.D."/>
            <person name="Kucken A.M."/>
            <person name="Gilmour C.C."/>
            <person name="Podar M."/>
            <person name="Brandt C.C."/>
            <person name="Teshima H."/>
            <person name="Detter J.C."/>
            <person name="Han C.S."/>
            <person name="Land M.L."/>
            <person name="Lucas S."/>
            <person name="Han J."/>
            <person name="Pennacchio L."/>
            <person name="Nolan M."/>
            <person name="Pitluck S."/>
            <person name="Woyke T."/>
            <person name="Goodwin L."/>
            <person name="Palumbo A.V."/>
            <person name="Elias D.A."/>
        </authorList>
    </citation>
    <scope>NUCLEOTIDE SEQUENCE [LARGE SCALE GENOMIC DNA]</scope>
    <source>
        <strain evidence="16 17">Walvis Bay</strain>
    </source>
</reference>
<accession>F3Z2L1</accession>
<dbReference type="PRINTS" id="PR00344">
    <property type="entry name" value="BCTRLSENSOR"/>
</dbReference>
<dbReference type="PROSITE" id="PS50851">
    <property type="entry name" value="CHEW"/>
    <property type="match status" value="1"/>
</dbReference>
<dbReference type="SUPFAM" id="SSF47226">
    <property type="entry name" value="Histidine-containing phosphotransfer domain, HPT domain"/>
    <property type="match status" value="1"/>
</dbReference>
<evidence type="ECO:0000259" key="14">
    <source>
        <dbReference type="PROSITE" id="PS50851"/>
    </source>
</evidence>
<dbReference type="FunFam" id="2.30.30.40:FF:000048">
    <property type="entry name" value="Chemotaxis protein CheA, putative"/>
    <property type="match status" value="1"/>
</dbReference>
<dbReference type="CDD" id="cd16916">
    <property type="entry name" value="HATPase_CheA-like"/>
    <property type="match status" value="1"/>
</dbReference>
<dbReference type="SMART" id="SM00260">
    <property type="entry name" value="CheW"/>
    <property type="match status" value="1"/>
</dbReference>
<keyword evidence="10" id="KW-0902">Two-component regulatory system</keyword>
<dbReference type="SMART" id="SM00073">
    <property type="entry name" value="HPT"/>
    <property type="match status" value="1"/>
</dbReference>
<evidence type="ECO:0000259" key="15">
    <source>
        <dbReference type="PROSITE" id="PS50894"/>
    </source>
</evidence>
<feature type="domain" description="CheW-like" evidence="14">
    <location>
        <begin position="568"/>
        <end position="700"/>
    </location>
</feature>
<keyword evidence="6" id="KW-0808">Transferase</keyword>
<dbReference type="InterPro" id="IPR037257">
    <property type="entry name" value="T2SS_E_N_sf"/>
</dbReference>
<dbReference type="PANTHER" id="PTHR43395">
    <property type="entry name" value="SENSOR HISTIDINE KINASE CHEA"/>
    <property type="match status" value="1"/>
</dbReference>
<evidence type="ECO:0000256" key="12">
    <source>
        <dbReference type="PROSITE-ProRule" id="PRU00110"/>
    </source>
</evidence>
<feature type="domain" description="HPt" evidence="15">
    <location>
        <begin position="1"/>
        <end position="104"/>
    </location>
</feature>
<dbReference type="Pfam" id="PF02895">
    <property type="entry name" value="H-kinase_dim"/>
    <property type="match status" value="1"/>
</dbReference>
<dbReference type="EMBL" id="CP003221">
    <property type="protein sequence ID" value="EGJ51344.1"/>
    <property type="molecule type" value="Genomic_DNA"/>
</dbReference>
<dbReference type="InterPro" id="IPR008207">
    <property type="entry name" value="Sig_transdc_His_kin_Hpt_dom"/>
</dbReference>
<dbReference type="AlphaFoldDB" id="F3Z2L1"/>
<dbReference type="GO" id="GO:0000155">
    <property type="term" value="F:phosphorelay sensor kinase activity"/>
    <property type="evidence" value="ECO:0007669"/>
    <property type="project" value="InterPro"/>
</dbReference>
<dbReference type="Pfam" id="PF01584">
    <property type="entry name" value="CheW"/>
    <property type="match status" value="1"/>
</dbReference>
<proteinExistence type="predicted"/>
<dbReference type="SMART" id="SM01231">
    <property type="entry name" value="H-kinase_dim"/>
    <property type="match status" value="1"/>
</dbReference>
<dbReference type="Gene3D" id="2.30.30.40">
    <property type="entry name" value="SH3 Domains"/>
    <property type="match status" value="1"/>
</dbReference>
<dbReference type="RefSeq" id="WP_014260990.1">
    <property type="nucleotide sequence ID" value="NC_016629.1"/>
</dbReference>
<organism evidence="16 17">
    <name type="scientific">Desulfocurvibacter africanus subsp. africanus str. Walvis Bay</name>
    <dbReference type="NCBI Taxonomy" id="690850"/>
    <lineage>
        <taxon>Bacteria</taxon>
        <taxon>Pseudomonadati</taxon>
        <taxon>Thermodesulfobacteriota</taxon>
        <taxon>Desulfovibrionia</taxon>
        <taxon>Desulfovibrionales</taxon>
        <taxon>Desulfovibrionaceae</taxon>
        <taxon>Desulfocurvibacter</taxon>
    </lineage>
</organism>
<name>F3Z2L1_DESAF</name>
<dbReference type="CDD" id="cd00088">
    <property type="entry name" value="HPT"/>
    <property type="match status" value="1"/>
</dbReference>
<protein>
    <recommendedName>
        <fullName evidence="3">Chemotaxis protein CheA</fullName>
        <ecNumber evidence="2">2.7.13.3</ecNumber>
    </recommendedName>
</protein>
<feature type="domain" description="Histidine kinase" evidence="13">
    <location>
        <begin position="363"/>
        <end position="566"/>
    </location>
</feature>
<dbReference type="KEGG" id="daf:Desaf_3046"/>
<dbReference type="Pfam" id="PF01627">
    <property type="entry name" value="Hpt"/>
    <property type="match status" value="1"/>
</dbReference>
<dbReference type="PANTHER" id="PTHR43395:SF10">
    <property type="entry name" value="CHEMOTAXIS PROTEIN CHEA"/>
    <property type="match status" value="1"/>
</dbReference>
<keyword evidence="17" id="KW-1185">Reference proteome</keyword>
<keyword evidence="4" id="KW-0145">Chemotaxis</keyword>
<dbReference type="Gene3D" id="1.20.120.160">
    <property type="entry name" value="HPT domain"/>
    <property type="match status" value="1"/>
</dbReference>
<dbReference type="GO" id="GO:0006935">
    <property type="term" value="P:chemotaxis"/>
    <property type="evidence" value="ECO:0007669"/>
    <property type="project" value="UniProtKB-KW"/>
</dbReference>
<dbReference type="SUPFAM" id="SSF55874">
    <property type="entry name" value="ATPase domain of HSP90 chaperone/DNA topoisomerase II/histidine kinase"/>
    <property type="match status" value="1"/>
</dbReference>
<dbReference type="STRING" id="690850.Desaf_3046"/>
<gene>
    <name evidence="16" type="ORF">Desaf_3046</name>
</gene>
<dbReference type="SUPFAM" id="SSF50341">
    <property type="entry name" value="CheW-like"/>
    <property type="match status" value="1"/>
</dbReference>
<dbReference type="InterPro" id="IPR004105">
    <property type="entry name" value="CheA-like_dim"/>
</dbReference>
<dbReference type="CDD" id="cd00731">
    <property type="entry name" value="CheA_reg"/>
    <property type="match status" value="1"/>
</dbReference>
<keyword evidence="8 16" id="KW-0418">Kinase</keyword>
<dbReference type="Proteomes" id="UP000007844">
    <property type="component" value="Chromosome"/>
</dbReference>
<evidence type="ECO:0000256" key="8">
    <source>
        <dbReference type="ARBA" id="ARBA00022777"/>
    </source>
</evidence>
<dbReference type="Gene3D" id="3.30.565.10">
    <property type="entry name" value="Histidine kinase-like ATPase, C-terminal domain"/>
    <property type="match status" value="1"/>
</dbReference>
<dbReference type="InterPro" id="IPR002545">
    <property type="entry name" value="CheW-lke_dom"/>
</dbReference>
<comment type="catalytic activity">
    <reaction evidence="1">
        <text>ATP + protein L-histidine = ADP + protein N-phospho-L-histidine.</text>
        <dbReference type="EC" id="2.7.13.3"/>
    </reaction>
</comment>
<dbReference type="Pfam" id="PF02518">
    <property type="entry name" value="HATPase_c"/>
    <property type="match status" value="1"/>
</dbReference>
<dbReference type="InterPro" id="IPR037006">
    <property type="entry name" value="CheA-like_homodim_sf"/>
</dbReference>
<dbReference type="SUPFAM" id="SSF47384">
    <property type="entry name" value="Homodimeric domain of signal transducing histidine kinase"/>
    <property type="match status" value="1"/>
</dbReference>
<dbReference type="GO" id="GO:0005524">
    <property type="term" value="F:ATP binding"/>
    <property type="evidence" value="ECO:0007669"/>
    <property type="project" value="UniProtKB-KW"/>
</dbReference>
<evidence type="ECO:0000256" key="10">
    <source>
        <dbReference type="ARBA" id="ARBA00023012"/>
    </source>
</evidence>
<evidence type="ECO:0000256" key="1">
    <source>
        <dbReference type="ARBA" id="ARBA00000085"/>
    </source>
</evidence>
<dbReference type="InterPro" id="IPR036097">
    <property type="entry name" value="HisK_dim/P_sf"/>
</dbReference>
<dbReference type="InterPro" id="IPR036061">
    <property type="entry name" value="CheW-like_dom_sf"/>
</dbReference>
<feature type="modified residue" description="Phosphohistidine" evidence="12">
    <location>
        <position position="47"/>
    </location>
</feature>
<evidence type="ECO:0000313" key="17">
    <source>
        <dbReference type="Proteomes" id="UP000007844"/>
    </source>
</evidence>
<dbReference type="InterPro" id="IPR003594">
    <property type="entry name" value="HATPase_dom"/>
</dbReference>
<dbReference type="GO" id="GO:0005737">
    <property type="term" value="C:cytoplasm"/>
    <property type="evidence" value="ECO:0007669"/>
    <property type="project" value="InterPro"/>
</dbReference>
<dbReference type="InterPro" id="IPR004358">
    <property type="entry name" value="Sig_transdc_His_kin-like_C"/>
</dbReference>
<evidence type="ECO:0000256" key="2">
    <source>
        <dbReference type="ARBA" id="ARBA00012438"/>
    </source>
</evidence>
<keyword evidence="5 12" id="KW-0597">Phosphoprotein</keyword>
<evidence type="ECO:0000313" key="16">
    <source>
        <dbReference type="EMBL" id="EGJ51344.1"/>
    </source>
</evidence>
<dbReference type="FunFam" id="3.30.565.10:FF:000016">
    <property type="entry name" value="Chemotaxis protein CheA, putative"/>
    <property type="match status" value="1"/>
</dbReference>
<dbReference type="PROSITE" id="PS50894">
    <property type="entry name" value="HPT"/>
    <property type="match status" value="1"/>
</dbReference>
<dbReference type="PROSITE" id="PS50109">
    <property type="entry name" value="HIS_KIN"/>
    <property type="match status" value="1"/>
</dbReference>